<evidence type="ECO:0000313" key="2">
    <source>
        <dbReference type="EMBL" id="RNF50963.1"/>
    </source>
</evidence>
<evidence type="ECO:0000259" key="1">
    <source>
        <dbReference type="PROSITE" id="PS01124"/>
    </source>
</evidence>
<evidence type="ECO:0000313" key="3">
    <source>
        <dbReference type="Proteomes" id="UP000280507"/>
    </source>
</evidence>
<name>A0A3M8Q4G3_9GAMM</name>
<protein>
    <submittedName>
        <fullName evidence="2">AraC family transcriptional regulator</fullName>
    </submittedName>
</protein>
<reference evidence="2 3" key="1">
    <citation type="journal article" date="2012" name="Int. J. Syst. Evol. Microbiol.">
        <title>Marinomonas hwangdonensis sp. nov., isolated from seawater.</title>
        <authorList>
            <person name="Jung Y.T."/>
            <person name="Oh T.K."/>
            <person name="Yoon J.H."/>
        </authorList>
    </citation>
    <scope>NUCLEOTIDE SEQUENCE [LARGE SCALE GENOMIC DNA]</scope>
    <source>
        <strain evidence="2 3">HDW-15</strain>
    </source>
</reference>
<dbReference type="InterPro" id="IPR018060">
    <property type="entry name" value="HTH_AraC"/>
</dbReference>
<keyword evidence="3" id="KW-1185">Reference proteome</keyword>
<dbReference type="GO" id="GO:0003700">
    <property type="term" value="F:DNA-binding transcription factor activity"/>
    <property type="evidence" value="ECO:0007669"/>
    <property type="project" value="InterPro"/>
</dbReference>
<dbReference type="RefSeq" id="WP_123095476.1">
    <property type="nucleotide sequence ID" value="NZ_RIZG01000004.1"/>
</dbReference>
<feature type="domain" description="HTH araC/xylS-type" evidence="1">
    <location>
        <begin position="197"/>
        <end position="294"/>
    </location>
</feature>
<dbReference type="AlphaFoldDB" id="A0A3M8Q4G3"/>
<dbReference type="EMBL" id="RIZG01000004">
    <property type="protein sequence ID" value="RNF50963.1"/>
    <property type="molecule type" value="Genomic_DNA"/>
</dbReference>
<proteinExistence type="predicted"/>
<dbReference type="SMART" id="SM00342">
    <property type="entry name" value="HTH_ARAC"/>
    <property type="match status" value="1"/>
</dbReference>
<dbReference type="PROSITE" id="PS01124">
    <property type="entry name" value="HTH_ARAC_FAMILY_2"/>
    <property type="match status" value="1"/>
</dbReference>
<gene>
    <name evidence="2" type="ORF">EBI00_08345</name>
</gene>
<sequence length="295" mass="33109">MQFGMNDVYDINGMIKEEAASSLAGHRQQRHLLPNLRWLNQHLSAKTDVTLREEAERGLYFSLLSEKVIRSANDVETIQICYQPKNIQGEVFITKGQEYALLQAHISADHLAAVLAETENQIIQHFTAMRDQLGNNNGVISLCVTEKTRAIIDALLSHEGQSISLAGHLYSLIFTLIEQLQIQSHLSRCENCQSKIFKAQNFLEMPDYDVLNIPQLARLVGLNTTALLVGFQLFVGQSIDSYYRLGRIKCAAALLREDPSAKSYIVAQSGFSEAQFEAAFIKQFGISSHHYAQIH</sequence>
<comment type="caution">
    <text evidence="2">The sequence shown here is derived from an EMBL/GenBank/DDBJ whole genome shotgun (WGS) entry which is preliminary data.</text>
</comment>
<organism evidence="2 3">
    <name type="scientific">Marinomonas hwangdonensis</name>
    <dbReference type="NCBI Taxonomy" id="1053647"/>
    <lineage>
        <taxon>Bacteria</taxon>
        <taxon>Pseudomonadati</taxon>
        <taxon>Pseudomonadota</taxon>
        <taxon>Gammaproteobacteria</taxon>
        <taxon>Oceanospirillales</taxon>
        <taxon>Oceanospirillaceae</taxon>
        <taxon>Marinomonas</taxon>
    </lineage>
</organism>
<dbReference type="OrthoDB" id="6101802at2"/>
<accession>A0A3M8Q4G3</accession>
<dbReference type="Gene3D" id="1.10.10.60">
    <property type="entry name" value="Homeodomain-like"/>
    <property type="match status" value="1"/>
</dbReference>
<dbReference type="Proteomes" id="UP000280507">
    <property type="component" value="Unassembled WGS sequence"/>
</dbReference>
<dbReference type="GO" id="GO:0043565">
    <property type="term" value="F:sequence-specific DNA binding"/>
    <property type="evidence" value="ECO:0007669"/>
    <property type="project" value="InterPro"/>
</dbReference>